<reference evidence="1 2" key="1">
    <citation type="journal article" date="2022" name="Plant J.">
        <title>Chromosome-level genome of Camellia lanceoleosa provides a valuable resource for understanding genome evolution and self-incompatibility.</title>
        <authorList>
            <person name="Gong W."/>
            <person name="Xiao S."/>
            <person name="Wang L."/>
            <person name="Liao Z."/>
            <person name="Chang Y."/>
            <person name="Mo W."/>
            <person name="Hu G."/>
            <person name="Li W."/>
            <person name="Zhao G."/>
            <person name="Zhu H."/>
            <person name="Hu X."/>
            <person name="Ji K."/>
            <person name="Xiang X."/>
            <person name="Song Q."/>
            <person name="Yuan D."/>
            <person name="Jin S."/>
            <person name="Zhang L."/>
        </authorList>
    </citation>
    <scope>NUCLEOTIDE SEQUENCE [LARGE SCALE GENOMIC DNA]</scope>
    <source>
        <strain evidence="1">SQ_2022a</strain>
    </source>
</reference>
<proteinExistence type="predicted"/>
<protein>
    <submittedName>
        <fullName evidence="1">Ankyrin repeat-containing protein BDA1</fullName>
    </submittedName>
</protein>
<comment type="caution">
    <text evidence="1">The sequence shown here is derived from an EMBL/GenBank/DDBJ whole genome shotgun (WGS) entry which is preliminary data.</text>
</comment>
<dbReference type="Proteomes" id="UP001060215">
    <property type="component" value="Chromosome 7"/>
</dbReference>
<name>A0ACC0H2S1_9ERIC</name>
<accession>A0ACC0H2S1</accession>
<organism evidence="1 2">
    <name type="scientific">Camellia lanceoleosa</name>
    <dbReference type="NCBI Taxonomy" id="1840588"/>
    <lineage>
        <taxon>Eukaryota</taxon>
        <taxon>Viridiplantae</taxon>
        <taxon>Streptophyta</taxon>
        <taxon>Embryophyta</taxon>
        <taxon>Tracheophyta</taxon>
        <taxon>Spermatophyta</taxon>
        <taxon>Magnoliopsida</taxon>
        <taxon>eudicotyledons</taxon>
        <taxon>Gunneridae</taxon>
        <taxon>Pentapetalae</taxon>
        <taxon>asterids</taxon>
        <taxon>Ericales</taxon>
        <taxon>Theaceae</taxon>
        <taxon>Camellia</taxon>
    </lineage>
</organism>
<evidence type="ECO:0000313" key="1">
    <source>
        <dbReference type="EMBL" id="KAI8006131.1"/>
    </source>
</evidence>
<keyword evidence="2" id="KW-1185">Reference proteome</keyword>
<gene>
    <name evidence="1" type="ORF">LOK49_LG07G00662</name>
</gene>
<dbReference type="EMBL" id="CM045764">
    <property type="protein sequence ID" value="KAI8006131.1"/>
    <property type="molecule type" value="Genomic_DNA"/>
</dbReference>
<evidence type="ECO:0000313" key="2">
    <source>
        <dbReference type="Proteomes" id="UP001060215"/>
    </source>
</evidence>
<sequence length="446" mass="50369">MAERFLEAIQHDDIAELGPKLESFLAQEDGPWQGCNPLLIACGQSKVKCAMEIIRLKPELVWGKNQEGYSPMHFSSEDGLVQVVKALAEQTVGLCHVRDNNSRTPLHVAALKGREEVVRTLVMACPESLKRMTSLQETALHLALKQKQYAAFEVLMKEIQKHKQEELLNWKDHEGNTLLHIATSRKQPQIVQLILNSTEVQVNLQNMKGFTALDLLNQNFSDSIDNDISQLLLQAGAKEGYALQSFEIQTHHHPQPPSPPIPKSPKFKEMMVLSLSSMTKSVLLAVFIFLAGATYSCLFSLTNIYPRENRGVELAAISFKDLISASHRLPKIFYFLVFNTVTFAGSMIVILLNTWSLVNEWSLCFRAIPMFVMGALLVSYALIVKEMIPKFWVIIGTYKISSFCVVWLYNLPVILFIVLVWVIVKHILSTFSKLRKALRTNKSSNN</sequence>